<dbReference type="AlphaFoldDB" id="A0A9W3ANZ3"/>
<keyword evidence="5" id="KW-0472">Membrane</keyword>
<keyword evidence="6" id="KW-0732">Signal</keyword>
<dbReference type="CDD" id="cd00041">
    <property type="entry name" value="CUB"/>
    <property type="match status" value="1"/>
</dbReference>
<feature type="transmembrane region" description="Helical" evidence="5">
    <location>
        <begin position="529"/>
        <end position="553"/>
    </location>
</feature>
<protein>
    <submittedName>
        <fullName evidence="9">Uncharacterized protein LOC106051280</fullName>
    </submittedName>
</protein>
<dbReference type="PROSITE" id="PS01180">
    <property type="entry name" value="CUB"/>
    <property type="match status" value="1"/>
</dbReference>
<dbReference type="InterPro" id="IPR035914">
    <property type="entry name" value="Sperma_CUB_dom_sf"/>
</dbReference>
<reference evidence="9" key="1">
    <citation type="submission" date="2025-08" db="UniProtKB">
        <authorList>
            <consortium name="RefSeq"/>
        </authorList>
    </citation>
    <scope>IDENTIFICATION</scope>
</reference>
<feature type="region of interest" description="Disordered" evidence="4">
    <location>
        <begin position="578"/>
        <end position="610"/>
    </location>
</feature>
<evidence type="ECO:0000256" key="3">
    <source>
        <dbReference type="PROSITE-ProRule" id="PRU00059"/>
    </source>
</evidence>
<evidence type="ECO:0000256" key="2">
    <source>
        <dbReference type="ARBA" id="ARBA00023157"/>
    </source>
</evidence>
<keyword evidence="8" id="KW-1185">Reference proteome</keyword>
<dbReference type="Gene3D" id="2.60.120.290">
    <property type="entry name" value="Spermadhesin, CUB domain"/>
    <property type="match status" value="1"/>
</dbReference>
<dbReference type="SUPFAM" id="SSF49854">
    <property type="entry name" value="Spermadhesin, CUB domain"/>
    <property type="match status" value="1"/>
</dbReference>
<dbReference type="InterPro" id="IPR000859">
    <property type="entry name" value="CUB_dom"/>
</dbReference>
<proteinExistence type="predicted"/>
<evidence type="ECO:0000313" key="8">
    <source>
        <dbReference type="Proteomes" id="UP001165740"/>
    </source>
</evidence>
<dbReference type="GeneID" id="106051280"/>
<dbReference type="Proteomes" id="UP001165740">
    <property type="component" value="Chromosome 6"/>
</dbReference>
<name>A0A9W3ANZ3_BIOGL</name>
<dbReference type="InterPro" id="IPR036116">
    <property type="entry name" value="FN3_sf"/>
</dbReference>
<dbReference type="OrthoDB" id="6129861at2759"/>
<evidence type="ECO:0000256" key="6">
    <source>
        <dbReference type="SAM" id="SignalP"/>
    </source>
</evidence>
<keyword evidence="1" id="KW-0677">Repeat</keyword>
<keyword evidence="5" id="KW-1133">Transmembrane helix</keyword>
<dbReference type="InterPro" id="IPR013783">
    <property type="entry name" value="Ig-like_fold"/>
</dbReference>
<accession>A0A9W3ANZ3</accession>
<dbReference type="SMART" id="SM00042">
    <property type="entry name" value="CUB"/>
    <property type="match status" value="1"/>
</dbReference>
<feature type="domain" description="CUB" evidence="7">
    <location>
        <begin position="197"/>
        <end position="301"/>
    </location>
</feature>
<evidence type="ECO:0000313" key="9">
    <source>
        <dbReference type="RefSeq" id="XP_055888961.1"/>
    </source>
</evidence>
<feature type="chain" id="PRO_5040813432" evidence="6">
    <location>
        <begin position="17"/>
        <end position="657"/>
    </location>
</feature>
<evidence type="ECO:0000256" key="5">
    <source>
        <dbReference type="SAM" id="Phobius"/>
    </source>
</evidence>
<dbReference type="PANTHER" id="PTHR24251">
    <property type="entry name" value="OVOCHYMASE-RELATED"/>
    <property type="match status" value="1"/>
</dbReference>
<keyword evidence="2" id="KW-1015">Disulfide bond</keyword>
<dbReference type="Pfam" id="PF00431">
    <property type="entry name" value="CUB"/>
    <property type="match status" value="1"/>
</dbReference>
<organism evidence="8 9">
    <name type="scientific">Biomphalaria glabrata</name>
    <name type="common">Bloodfluke planorb</name>
    <name type="synonym">Freshwater snail</name>
    <dbReference type="NCBI Taxonomy" id="6526"/>
    <lineage>
        <taxon>Eukaryota</taxon>
        <taxon>Metazoa</taxon>
        <taxon>Spiralia</taxon>
        <taxon>Lophotrochozoa</taxon>
        <taxon>Mollusca</taxon>
        <taxon>Gastropoda</taxon>
        <taxon>Heterobranchia</taxon>
        <taxon>Euthyneura</taxon>
        <taxon>Panpulmonata</taxon>
        <taxon>Hygrophila</taxon>
        <taxon>Lymnaeoidea</taxon>
        <taxon>Planorbidae</taxon>
        <taxon>Biomphalaria</taxon>
    </lineage>
</organism>
<dbReference type="SUPFAM" id="SSF49265">
    <property type="entry name" value="Fibronectin type III"/>
    <property type="match status" value="1"/>
</dbReference>
<feature type="compositionally biased region" description="Basic and acidic residues" evidence="4">
    <location>
        <begin position="598"/>
        <end position="610"/>
    </location>
</feature>
<feature type="signal peptide" evidence="6">
    <location>
        <begin position="1"/>
        <end position="16"/>
    </location>
</feature>
<dbReference type="Gene3D" id="2.60.40.10">
    <property type="entry name" value="Immunoglobulins"/>
    <property type="match status" value="1"/>
</dbReference>
<comment type="caution">
    <text evidence="3">Lacks conserved residue(s) required for the propagation of feature annotation.</text>
</comment>
<keyword evidence="5" id="KW-0812">Transmembrane</keyword>
<evidence type="ECO:0000256" key="1">
    <source>
        <dbReference type="ARBA" id="ARBA00022737"/>
    </source>
</evidence>
<dbReference type="RefSeq" id="XP_055888961.1">
    <property type="nucleotide sequence ID" value="XM_056032986.1"/>
</dbReference>
<evidence type="ECO:0000259" key="7">
    <source>
        <dbReference type="PROSITE" id="PS01180"/>
    </source>
</evidence>
<sequence length="657" mass="73626">MFVITLTLLLIVQLNAKFSRECTHQSSSLKPYGSRCIDSSECFNNYCYSNRCQCPYDQIFDSQINLCLPNCNTNITRRAGKISTSVRNEGRKRYKDCKWIIMDSANSYVVFSSSVKMDSLSSELKSRHRLDLYDYRVTYTNFGRNGNLEYLASAHASDEYSKTYATTLNSGLQIQVDFDSPKIRGLDFLIVYRVYEKDAQITDTYGVIASPGYPKSYPASSRFTWTIFGKSNTFILTDLKLDGCCDSLTIYNGNSNSSAPLVRLYNETTQKTFTTKGPMYIVFETNSANQSDGFSAVFYRQDLDHAEKCDLNIDGMCKPGLACRCDKYTEARCLCPDGHYYFGNNCIYALQTKVFPAETSVSLDIHNVSLNFVSHQLIWSTCWEIREKLTKITREVISGLTPGQEYNVKIISTLAADTYNDPIFLKSNFIVITLPAQPGEVLAEESNLNTPPYVLKFNSSQGIVHHYNITLVSDTQVLTYQVKEAELVTSDLTADTLYNYTITAFNKLGNESTTFRGNVTTGPDQSVSVGVIAGITISIIVLLCCVAVGIVVLDRKRRTQITHFLRLCLGNIRQHKRESNGSLSKSRNKKASSGGRQLKSDPKGKDNKHSYDVVIVPSSPDVAGLYRDLNQSTPAENCYANSSAVKQYLDSSLYEDM</sequence>
<gene>
    <name evidence="9" type="primary">LOC106051280</name>
</gene>
<evidence type="ECO:0000256" key="4">
    <source>
        <dbReference type="SAM" id="MobiDB-lite"/>
    </source>
</evidence>